<accession>A0AAQ3MBS7</accession>
<evidence type="ECO:0000313" key="1">
    <source>
        <dbReference type="EMBL" id="WPH04073.1"/>
    </source>
</evidence>
<organism evidence="1 2">
    <name type="scientific">Acrodontium crateriforme</name>
    <dbReference type="NCBI Taxonomy" id="150365"/>
    <lineage>
        <taxon>Eukaryota</taxon>
        <taxon>Fungi</taxon>
        <taxon>Dikarya</taxon>
        <taxon>Ascomycota</taxon>
        <taxon>Pezizomycotina</taxon>
        <taxon>Dothideomycetes</taxon>
        <taxon>Dothideomycetidae</taxon>
        <taxon>Mycosphaerellales</taxon>
        <taxon>Teratosphaeriaceae</taxon>
        <taxon>Acrodontium</taxon>
    </lineage>
</organism>
<name>A0AAQ3MBS7_9PEZI</name>
<protein>
    <submittedName>
        <fullName evidence="1">Uncharacterized protein</fullName>
    </submittedName>
</protein>
<keyword evidence="2" id="KW-1185">Reference proteome</keyword>
<gene>
    <name evidence="1" type="ORF">R9X50_00695800</name>
</gene>
<proteinExistence type="predicted"/>
<dbReference type="EMBL" id="CP138591">
    <property type="protein sequence ID" value="WPH04073.1"/>
    <property type="molecule type" value="Genomic_DNA"/>
</dbReference>
<dbReference type="PANTHER" id="PTHR36681">
    <property type="entry name" value="NUCLEAR GTPASE, GERMINAL CENTER-ASSOCIATED, TANDEM DUPLICATE 3"/>
    <property type="match status" value="1"/>
</dbReference>
<dbReference type="Proteomes" id="UP001303373">
    <property type="component" value="Chromosome 12"/>
</dbReference>
<sequence length="269" mass="29889">MSDAVSFASNKAVVSPAPQVDSKPPSFSKEESAESCTCVKTEYHGKFASQEMACAVKIRYLGEDKVHDLLSGLLTGYNRYKFQADPDWDTDALKRCGQLASDASNTFLSLLRNVDEFANLEPMRVFLKKKFDSGSSPINFMAKSCEKNLTKKKKDGAGYCDYFEADNLTKLRNFVDPLITSRPNSNVPTLWPLIKQVVFGIAGSKILEHITIVDLPGISDTNYTRRTQTSEYLRICDALWIFSKIDRAADDTTVKGCSQNTANPSMETS</sequence>
<reference evidence="1 2" key="1">
    <citation type="submission" date="2023-11" db="EMBL/GenBank/DDBJ databases">
        <title>An acidophilic fungus is an integral part of prey digestion in a carnivorous sundew plant.</title>
        <authorList>
            <person name="Tsai I.J."/>
        </authorList>
    </citation>
    <scope>NUCLEOTIDE SEQUENCE [LARGE SCALE GENOMIC DNA]</scope>
    <source>
        <strain evidence="1">169a</strain>
    </source>
</reference>
<evidence type="ECO:0000313" key="2">
    <source>
        <dbReference type="Proteomes" id="UP001303373"/>
    </source>
</evidence>
<dbReference type="PANTHER" id="PTHR36681:SF3">
    <property type="entry name" value="NUCLEAR GTPASE, GERMINAL CENTER-ASSOCIATED, TANDEM DUPLICATE 3"/>
    <property type="match status" value="1"/>
</dbReference>
<dbReference type="AlphaFoldDB" id="A0AAQ3MBS7"/>